<dbReference type="EMBL" id="CAJVPP010000019">
    <property type="protein sequence ID" value="CAG8435252.1"/>
    <property type="molecule type" value="Genomic_DNA"/>
</dbReference>
<gene>
    <name evidence="1" type="ORF">FMOSSE_LOCUS222</name>
</gene>
<accession>A0A9N8V2J0</accession>
<keyword evidence="2" id="KW-1185">Reference proteome</keyword>
<name>A0A9N8V2J0_FUNMO</name>
<dbReference type="Proteomes" id="UP000789375">
    <property type="component" value="Unassembled WGS sequence"/>
</dbReference>
<dbReference type="AlphaFoldDB" id="A0A9N8V2J0"/>
<evidence type="ECO:0000313" key="2">
    <source>
        <dbReference type="Proteomes" id="UP000789375"/>
    </source>
</evidence>
<reference evidence="1" key="1">
    <citation type="submission" date="2021-06" db="EMBL/GenBank/DDBJ databases">
        <authorList>
            <person name="Kallberg Y."/>
            <person name="Tangrot J."/>
            <person name="Rosling A."/>
        </authorList>
    </citation>
    <scope>NUCLEOTIDE SEQUENCE</scope>
    <source>
        <strain evidence="1">87-6 pot B 2015</strain>
    </source>
</reference>
<organism evidence="1 2">
    <name type="scientific">Funneliformis mosseae</name>
    <name type="common">Endomycorrhizal fungus</name>
    <name type="synonym">Glomus mosseae</name>
    <dbReference type="NCBI Taxonomy" id="27381"/>
    <lineage>
        <taxon>Eukaryota</taxon>
        <taxon>Fungi</taxon>
        <taxon>Fungi incertae sedis</taxon>
        <taxon>Mucoromycota</taxon>
        <taxon>Glomeromycotina</taxon>
        <taxon>Glomeromycetes</taxon>
        <taxon>Glomerales</taxon>
        <taxon>Glomeraceae</taxon>
        <taxon>Funneliformis</taxon>
    </lineage>
</organism>
<proteinExistence type="predicted"/>
<sequence>MLSLVKDEKGTKDERRGNKIKIFKLAAKADKFGKDKFNRYFCFGFGLHLPSIRERSRHIYQIQGPEGVIMLIPFLYHKPPKSPNFLFAISTTMFPFNISVVELSVSSIFDESSFQNLPIPT</sequence>
<evidence type="ECO:0000313" key="1">
    <source>
        <dbReference type="EMBL" id="CAG8435252.1"/>
    </source>
</evidence>
<protein>
    <submittedName>
        <fullName evidence="1">1906_t:CDS:1</fullName>
    </submittedName>
</protein>
<comment type="caution">
    <text evidence="1">The sequence shown here is derived from an EMBL/GenBank/DDBJ whole genome shotgun (WGS) entry which is preliminary data.</text>
</comment>